<comment type="caution">
    <text evidence="2">The sequence shown here is derived from an EMBL/GenBank/DDBJ whole genome shotgun (WGS) entry which is preliminary data.</text>
</comment>
<feature type="compositionally biased region" description="Polar residues" evidence="1">
    <location>
        <begin position="118"/>
        <end position="129"/>
    </location>
</feature>
<dbReference type="Proteomes" id="UP001144673">
    <property type="component" value="Chromosome 6"/>
</dbReference>
<dbReference type="EMBL" id="JAJHUN010000007">
    <property type="protein sequence ID" value="KAJ4155990.1"/>
    <property type="molecule type" value="Genomic_DNA"/>
</dbReference>
<dbReference type="GeneID" id="80888366"/>
<feature type="region of interest" description="Disordered" evidence="1">
    <location>
        <begin position="118"/>
        <end position="181"/>
    </location>
</feature>
<feature type="compositionally biased region" description="Low complexity" evidence="1">
    <location>
        <begin position="142"/>
        <end position="181"/>
    </location>
</feature>
<organism evidence="2 3">
    <name type="scientific">Akanthomyces muscarius</name>
    <name type="common">Entomopathogenic fungus</name>
    <name type="synonym">Lecanicillium muscarium</name>
    <dbReference type="NCBI Taxonomy" id="2231603"/>
    <lineage>
        <taxon>Eukaryota</taxon>
        <taxon>Fungi</taxon>
        <taxon>Dikarya</taxon>
        <taxon>Ascomycota</taxon>
        <taxon>Pezizomycotina</taxon>
        <taxon>Sordariomycetes</taxon>
        <taxon>Hypocreomycetidae</taxon>
        <taxon>Hypocreales</taxon>
        <taxon>Cordycipitaceae</taxon>
        <taxon>Akanthomyces</taxon>
    </lineage>
</organism>
<evidence type="ECO:0000256" key="1">
    <source>
        <dbReference type="SAM" id="MobiDB-lite"/>
    </source>
</evidence>
<feature type="compositionally biased region" description="Gly residues" evidence="1">
    <location>
        <begin position="76"/>
        <end position="86"/>
    </location>
</feature>
<dbReference type="RefSeq" id="XP_056056114.1">
    <property type="nucleotide sequence ID" value="XM_056199248.1"/>
</dbReference>
<feature type="compositionally biased region" description="Polar residues" evidence="1">
    <location>
        <begin position="93"/>
        <end position="103"/>
    </location>
</feature>
<feature type="compositionally biased region" description="Low complexity" evidence="1">
    <location>
        <begin position="238"/>
        <end position="258"/>
    </location>
</feature>
<accession>A0A9W8UPL9</accession>
<name>A0A9W8UPL9_AKAMU</name>
<evidence type="ECO:0000313" key="3">
    <source>
        <dbReference type="Proteomes" id="UP001144673"/>
    </source>
</evidence>
<protein>
    <submittedName>
        <fullName evidence="2">Uncharacterized protein</fullName>
    </submittedName>
</protein>
<dbReference type="KEGG" id="amus:LMH87_001207"/>
<dbReference type="AlphaFoldDB" id="A0A9W8UPL9"/>
<proteinExistence type="predicted"/>
<feature type="region of interest" description="Disordered" evidence="1">
    <location>
        <begin position="227"/>
        <end position="258"/>
    </location>
</feature>
<sequence>MLYRNIISGAVTAVPVLAGLVRGAPHVANYPAARAETTSTLALDSCSGGKGETINIIVQYPGTIGVTKSGQPGSDDGSGIGSGPGTPAGQITVPGSDSTNNGIGSAGNVGGLIASNNGGSARGDVNTNTGGTGKIGDIDVKGGNNFANGGSSNANGGSNSNNNNANASGGSNVNNNNNNNNYNTVNNTIQLPPGYIGSPKVLTSIYIVTSGSVTATRTSTQTVVPQTSAATTSVPLKSATSTTSSSAVSMSSSTSSAACPRSTCAAGAIGASALSVVKTLNGIEGLIKAVISISDPAAGSPKGQAAGKQIGDSIADIITAIWNAITMLKDVKPFDLECDATAVYYAAETALESFEALAGIAIGKEGVGAAVPILGPIITFGLRAIAAPLEAIIGAVLELIPHYKLCTSDKLGDYKGTIGKAIGNPGKDFCYRPNDCALGKISESAQSVVDILDDLARVGNDILDISVTGTVVDTVALGTKVLAFLGQVVTNIGTLTSIKPFDVACDAYAISTALTKLTDIIGKVVDIIQKFDLYWITGSIGNGIVDTIKNVVTGLVKSGINIIPAHACTVPAKIGSAAAAAANAAIAPSPAA</sequence>
<reference evidence="2" key="1">
    <citation type="journal article" date="2023" name="Access Microbiol">
        <title>De-novo genome assembly for Akanthomyces muscarius, a biocontrol agent of insect agricultural pests.</title>
        <authorList>
            <person name="Erdos Z."/>
            <person name="Studholme D.J."/>
            <person name="Raymond B."/>
            <person name="Sharma M."/>
        </authorList>
    </citation>
    <scope>NUCLEOTIDE SEQUENCE</scope>
    <source>
        <strain evidence="2">Ve6</strain>
    </source>
</reference>
<feature type="region of interest" description="Disordered" evidence="1">
    <location>
        <begin position="67"/>
        <end position="104"/>
    </location>
</feature>
<keyword evidence="3" id="KW-1185">Reference proteome</keyword>
<gene>
    <name evidence="2" type="ORF">LMH87_001207</name>
</gene>
<evidence type="ECO:0000313" key="2">
    <source>
        <dbReference type="EMBL" id="KAJ4155990.1"/>
    </source>
</evidence>